<accession>A0A2N6PJQ8</accession>
<feature type="transmembrane region" description="Helical" evidence="1">
    <location>
        <begin position="128"/>
        <end position="150"/>
    </location>
</feature>
<keyword evidence="1" id="KW-0812">Transmembrane</keyword>
<dbReference type="AlphaFoldDB" id="A0A2N6PJQ8"/>
<evidence type="ECO:0000313" key="2">
    <source>
        <dbReference type="EMBL" id="NNG80064.1"/>
    </source>
</evidence>
<feature type="transmembrane region" description="Helical" evidence="1">
    <location>
        <begin position="102"/>
        <end position="122"/>
    </location>
</feature>
<gene>
    <name evidence="3" type="ORF">CJ198_03265</name>
    <name evidence="2" type="ORF">HLA91_11895</name>
</gene>
<dbReference type="OrthoDB" id="4802562at2"/>
<comment type="caution">
    <text evidence="3">The sequence shown here is derived from an EMBL/GenBank/DDBJ whole genome shotgun (WGS) entry which is preliminary data.</text>
</comment>
<evidence type="ECO:0000313" key="5">
    <source>
        <dbReference type="Proteomes" id="UP000549517"/>
    </source>
</evidence>
<proteinExistence type="predicted"/>
<feature type="transmembrane region" description="Helical" evidence="1">
    <location>
        <begin position="27"/>
        <end position="47"/>
    </location>
</feature>
<keyword evidence="1" id="KW-0472">Membrane</keyword>
<dbReference type="EMBL" id="PNFZ01000002">
    <property type="protein sequence ID" value="PMB98913.1"/>
    <property type="molecule type" value="Genomic_DNA"/>
</dbReference>
<name>A0A2N6PJQ8_9MICO</name>
<organism evidence="3 4">
    <name type="scientific">Brevibacterium luteolum</name>
    <dbReference type="NCBI Taxonomy" id="199591"/>
    <lineage>
        <taxon>Bacteria</taxon>
        <taxon>Bacillati</taxon>
        <taxon>Actinomycetota</taxon>
        <taxon>Actinomycetes</taxon>
        <taxon>Micrococcales</taxon>
        <taxon>Brevibacteriaceae</taxon>
        <taxon>Brevibacterium</taxon>
    </lineage>
</organism>
<protein>
    <submittedName>
        <fullName evidence="3">Uncharacterized protein</fullName>
    </submittedName>
</protein>
<evidence type="ECO:0000313" key="4">
    <source>
        <dbReference type="Proteomes" id="UP000235703"/>
    </source>
</evidence>
<evidence type="ECO:0000256" key="1">
    <source>
        <dbReference type="SAM" id="Phobius"/>
    </source>
</evidence>
<reference evidence="3 4" key="1">
    <citation type="submission" date="2017-09" db="EMBL/GenBank/DDBJ databases">
        <title>Bacterial strain isolated from the female urinary microbiota.</title>
        <authorList>
            <person name="Thomas-White K."/>
            <person name="Kumar N."/>
            <person name="Forster S."/>
            <person name="Putonti C."/>
            <person name="Lawley T."/>
            <person name="Wolfe A.J."/>
        </authorList>
    </citation>
    <scope>NUCLEOTIDE SEQUENCE [LARGE SCALE GENOMIC DNA]</scope>
    <source>
        <strain evidence="3 4">UMB0680</strain>
    </source>
</reference>
<keyword evidence="4" id="KW-1185">Reference proteome</keyword>
<dbReference type="Proteomes" id="UP000549517">
    <property type="component" value="Unassembled WGS sequence"/>
</dbReference>
<dbReference type="Proteomes" id="UP000235703">
    <property type="component" value="Unassembled WGS sequence"/>
</dbReference>
<keyword evidence="1" id="KW-1133">Transmembrane helix</keyword>
<feature type="transmembrane region" description="Helical" evidence="1">
    <location>
        <begin position="67"/>
        <end position="90"/>
    </location>
</feature>
<evidence type="ECO:0000313" key="3">
    <source>
        <dbReference type="EMBL" id="PMB98913.1"/>
    </source>
</evidence>
<reference evidence="2 5" key="2">
    <citation type="submission" date="2020-05" db="EMBL/GenBank/DDBJ databases">
        <title>MicrobeNet Type strains.</title>
        <authorList>
            <person name="Nicholson A.C."/>
        </authorList>
    </citation>
    <scope>NUCLEOTIDE SEQUENCE [LARGE SCALE GENOMIC DNA]</scope>
    <source>
        <strain evidence="2 5">CCUG 46604</strain>
    </source>
</reference>
<sequence>MCAAYHWLQLNSGAALGRAIQPGIPSVHLIVDVTLGTLALAMLPAAIQHDPMEREDSYVGPPSALVAGLVILCVWMVSVLAAPAGAVVLISIAARLSANWTIPAFCASLLSIIVFQLALAQADASPHFALGAVLLTVTLIAMGSIRGVVLRRQERADLQRQS</sequence>
<dbReference type="EMBL" id="JABEMC010000009">
    <property type="protein sequence ID" value="NNG80064.1"/>
    <property type="molecule type" value="Genomic_DNA"/>
</dbReference>